<evidence type="ECO:0000313" key="2">
    <source>
        <dbReference type="EMBL" id="KAE9114558.1"/>
    </source>
</evidence>
<dbReference type="Proteomes" id="UP000476176">
    <property type="component" value="Unassembled WGS sequence"/>
</dbReference>
<evidence type="ECO:0000313" key="4">
    <source>
        <dbReference type="Proteomes" id="UP000476176"/>
    </source>
</evidence>
<comment type="caution">
    <text evidence="2">The sequence shown here is derived from an EMBL/GenBank/DDBJ whole genome shotgun (WGS) entry which is preliminary data.</text>
</comment>
<gene>
    <name evidence="3" type="ORF">PF004_g6160</name>
    <name evidence="2" type="ORF">PF010_g9659</name>
</gene>
<protein>
    <submittedName>
        <fullName evidence="2">Uncharacterized protein</fullName>
    </submittedName>
</protein>
<evidence type="ECO:0000313" key="3">
    <source>
        <dbReference type="EMBL" id="KAE9243408.1"/>
    </source>
</evidence>
<feature type="transmembrane region" description="Helical" evidence="1">
    <location>
        <begin position="45"/>
        <end position="69"/>
    </location>
</feature>
<evidence type="ECO:0000313" key="5">
    <source>
        <dbReference type="Proteomes" id="UP000488956"/>
    </source>
</evidence>
<keyword evidence="1" id="KW-1133">Transmembrane helix</keyword>
<keyword evidence="1" id="KW-0812">Transmembrane</keyword>
<accession>A0A6G0LBS0</accession>
<sequence length="82" mass="8898">MPSLPTTLACKLLSLVSAVFDFTLLSLVALLSLRLANIAVLSLVLANWTCALVLVAFDFTLLTLVSAVLDYALLPLFWPWSC</sequence>
<dbReference type="EMBL" id="QXGC01000244">
    <property type="protein sequence ID" value="KAE9243408.1"/>
    <property type="molecule type" value="Genomic_DNA"/>
</dbReference>
<dbReference type="EMBL" id="QXFX01000468">
    <property type="protein sequence ID" value="KAE9114558.1"/>
    <property type="molecule type" value="Genomic_DNA"/>
</dbReference>
<keyword evidence="1" id="KW-0472">Membrane</keyword>
<dbReference type="Proteomes" id="UP000488956">
    <property type="component" value="Unassembled WGS sequence"/>
</dbReference>
<evidence type="ECO:0000256" key="1">
    <source>
        <dbReference type="SAM" id="Phobius"/>
    </source>
</evidence>
<organism evidence="2 5">
    <name type="scientific">Phytophthora fragariae</name>
    <dbReference type="NCBI Taxonomy" id="53985"/>
    <lineage>
        <taxon>Eukaryota</taxon>
        <taxon>Sar</taxon>
        <taxon>Stramenopiles</taxon>
        <taxon>Oomycota</taxon>
        <taxon>Peronosporomycetes</taxon>
        <taxon>Peronosporales</taxon>
        <taxon>Peronosporaceae</taxon>
        <taxon>Phytophthora</taxon>
    </lineage>
</organism>
<name>A0A6G0LBS0_9STRA</name>
<reference evidence="4 5" key="1">
    <citation type="submission" date="2018-09" db="EMBL/GenBank/DDBJ databases">
        <title>Genomic investigation of the strawberry pathogen Phytophthora fragariae indicates pathogenicity is determined by transcriptional variation in three key races.</title>
        <authorList>
            <person name="Adams T.M."/>
            <person name="Armitage A.D."/>
            <person name="Sobczyk M.K."/>
            <person name="Bates H.J."/>
            <person name="Dunwell J.M."/>
            <person name="Nellist C.F."/>
            <person name="Harrison R.J."/>
        </authorList>
    </citation>
    <scope>NUCLEOTIDE SEQUENCE [LARGE SCALE GENOMIC DNA]</scope>
    <source>
        <strain evidence="3 4">BC-23</strain>
        <strain evidence="2 5">ONT-3</strain>
    </source>
</reference>
<proteinExistence type="predicted"/>
<dbReference type="AlphaFoldDB" id="A0A6G0LBS0"/>